<accession>A0A4S3M3F1</accession>
<dbReference type="OrthoDB" id="6631788at2"/>
<organism evidence="3 4">
    <name type="scientific">Robertkochia marina</name>
    <dbReference type="NCBI Taxonomy" id="1227945"/>
    <lineage>
        <taxon>Bacteria</taxon>
        <taxon>Pseudomonadati</taxon>
        <taxon>Bacteroidota</taxon>
        <taxon>Flavobacteriia</taxon>
        <taxon>Flavobacteriales</taxon>
        <taxon>Flavobacteriaceae</taxon>
        <taxon>Robertkochia</taxon>
    </lineage>
</organism>
<dbReference type="EMBL" id="SSMC01000001">
    <property type="protein sequence ID" value="THD69692.1"/>
    <property type="molecule type" value="Genomic_DNA"/>
</dbReference>
<evidence type="ECO:0000259" key="2">
    <source>
        <dbReference type="Pfam" id="PF13392"/>
    </source>
</evidence>
<keyword evidence="3" id="KW-0255">Endonuclease</keyword>
<name>A0A4S3M3F1_9FLAO</name>
<dbReference type="Proteomes" id="UP000305939">
    <property type="component" value="Unassembled WGS sequence"/>
</dbReference>
<reference evidence="3 4" key="1">
    <citation type="submission" date="2019-04" db="EMBL/GenBank/DDBJ databases">
        <title>Draft genome sequence of Robertkochia marina CC-AMO-30D.</title>
        <authorList>
            <person name="Hameed A."/>
            <person name="Lin S.-Y."/>
            <person name="Shahina M."/>
            <person name="Lai W.-A."/>
            <person name="Young C.-C."/>
        </authorList>
    </citation>
    <scope>NUCLEOTIDE SEQUENCE [LARGE SCALE GENOMIC DNA]</scope>
    <source>
        <strain evidence="3 4">CC-AMO-30D</strain>
    </source>
</reference>
<protein>
    <submittedName>
        <fullName evidence="3">HNH endonuclease</fullName>
    </submittedName>
</protein>
<evidence type="ECO:0000313" key="3">
    <source>
        <dbReference type="EMBL" id="THD69692.1"/>
    </source>
</evidence>
<proteinExistence type="predicted"/>
<keyword evidence="3" id="KW-0378">Hydrolase</keyword>
<dbReference type="Gene3D" id="3.90.75.20">
    <property type="match status" value="1"/>
</dbReference>
<evidence type="ECO:0000259" key="1">
    <source>
        <dbReference type="Pfam" id="PF07463"/>
    </source>
</evidence>
<gene>
    <name evidence="3" type="ORF">E7Z59_05030</name>
</gene>
<dbReference type="SUPFAM" id="SSF54060">
    <property type="entry name" value="His-Me finger endonucleases"/>
    <property type="match status" value="1"/>
</dbReference>
<dbReference type="Pfam" id="PF07463">
    <property type="entry name" value="NUMOD4"/>
    <property type="match status" value="1"/>
</dbReference>
<dbReference type="GO" id="GO:0004519">
    <property type="term" value="F:endonuclease activity"/>
    <property type="evidence" value="ECO:0007669"/>
    <property type="project" value="UniProtKB-KW"/>
</dbReference>
<sequence length="185" mass="21916">MIINLKNEVWKDLQREHWRENEKYRISNYGRVISYKHHPEGKMLTPGKVGGYTVITAIKKDKKNDLVYIHRAVAELFIDNAEEKRFVIHLDYDKQNNKAENLAWATRSELTKHNSKNPRVIKAKERKKTHRSYAKLTEAKVKIIKRKINDPNRKTRMKMIAKQFGISEMQLYRIKSGENWGSVEP</sequence>
<dbReference type="InterPro" id="IPR003615">
    <property type="entry name" value="HNH_nuc"/>
</dbReference>
<comment type="caution">
    <text evidence="3">The sequence shown here is derived from an EMBL/GenBank/DDBJ whole genome shotgun (WGS) entry which is preliminary data.</text>
</comment>
<feature type="domain" description="HNH nuclease" evidence="2">
    <location>
        <begin position="67"/>
        <end position="110"/>
    </location>
</feature>
<dbReference type="AlphaFoldDB" id="A0A4S3M3F1"/>
<feature type="domain" description="NUMOD4" evidence="1">
    <location>
        <begin position="8"/>
        <end position="47"/>
    </location>
</feature>
<dbReference type="GO" id="GO:0016788">
    <property type="term" value="F:hydrolase activity, acting on ester bonds"/>
    <property type="evidence" value="ECO:0007669"/>
    <property type="project" value="InterPro"/>
</dbReference>
<dbReference type="InterPro" id="IPR044925">
    <property type="entry name" value="His-Me_finger_sf"/>
</dbReference>
<dbReference type="Pfam" id="PF13392">
    <property type="entry name" value="HNH_3"/>
    <property type="match status" value="1"/>
</dbReference>
<evidence type="ECO:0000313" key="4">
    <source>
        <dbReference type="Proteomes" id="UP000305939"/>
    </source>
</evidence>
<dbReference type="RefSeq" id="WP_136335182.1">
    <property type="nucleotide sequence ID" value="NZ_QXMP01000002.1"/>
</dbReference>
<keyword evidence="3" id="KW-0540">Nuclease</keyword>
<keyword evidence="4" id="KW-1185">Reference proteome</keyword>
<dbReference type="InterPro" id="IPR010902">
    <property type="entry name" value="NUMOD4"/>
</dbReference>